<keyword evidence="5" id="KW-1185">Reference proteome</keyword>
<dbReference type="RefSeq" id="WP_242847568.1">
    <property type="nucleotide sequence ID" value="NZ_CGIH01000049.1"/>
</dbReference>
<evidence type="ECO:0000313" key="4">
    <source>
        <dbReference type="EMBL" id="CFY05762.1"/>
    </source>
</evidence>
<evidence type="ECO:0000259" key="3">
    <source>
        <dbReference type="SMART" id="SM01007"/>
    </source>
</evidence>
<evidence type="ECO:0000313" key="5">
    <source>
        <dbReference type="Proteomes" id="UP000045545"/>
    </source>
</evidence>
<reference evidence="4 5" key="1">
    <citation type="submission" date="2015-03" db="EMBL/GenBank/DDBJ databases">
        <authorList>
            <person name="Murphy D."/>
        </authorList>
    </citation>
    <scope>NUCLEOTIDE SEQUENCE [LARGE SCALE GENOMIC DNA]</scope>
    <source>
        <strain evidence="4 5">OL-4</strain>
    </source>
</reference>
<dbReference type="InterPro" id="IPR036409">
    <property type="entry name" value="Aldolase_II/adducin_N_sf"/>
</dbReference>
<dbReference type="GO" id="GO:0016832">
    <property type="term" value="F:aldehyde-lyase activity"/>
    <property type="evidence" value="ECO:0007669"/>
    <property type="project" value="TreeGrafter"/>
</dbReference>
<dbReference type="GO" id="GO:0019323">
    <property type="term" value="P:pentose catabolic process"/>
    <property type="evidence" value="ECO:0007669"/>
    <property type="project" value="TreeGrafter"/>
</dbReference>
<keyword evidence="2" id="KW-0456">Lyase</keyword>
<dbReference type="SUPFAM" id="SSF53639">
    <property type="entry name" value="AraD/HMP-PK domain-like"/>
    <property type="match status" value="1"/>
</dbReference>
<dbReference type="Gene3D" id="3.40.225.10">
    <property type="entry name" value="Class II aldolase/adducin N-terminal domain"/>
    <property type="match status" value="1"/>
</dbReference>
<dbReference type="EMBL" id="CGIH01000049">
    <property type="protein sequence ID" value="CFY05762.1"/>
    <property type="molecule type" value="Genomic_DNA"/>
</dbReference>
<dbReference type="PANTHER" id="PTHR22789:SF0">
    <property type="entry name" value="3-OXO-TETRONATE 4-PHOSPHATE DECARBOXYLASE-RELATED"/>
    <property type="match status" value="1"/>
</dbReference>
<feature type="domain" description="Class II aldolase/adducin N-terminal" evidence="3">
    <location>
        <begin position="8"/>
        <end position="185"/>
    </location>
</feature>
<evidence type="ECO:0000256" key="1">
    <source>
        <dbReference type="ARBA" id="ARBA00022723"/>
    </source>
</evidence>
<name>A0A0E4GFB7_9FIRM</name>
<dbReference type="Proteomes" id="UP000045545">
    <property type="component" value="Unassembled WGS sequence"/>
</dbReference>
<keyword evidence="1" id="KW-0479">Metal-binding</keyword>
<organism evidence="4 5">
    <name type="scientific">Syntrophomonas zehnderi OL-4</name>
    <dbReference type="NCBI Taxonomy" id="690567"/>
    <lineage>
        <taxon>Bacteria</taxon>
        <taxon>Bacillati</taxon>
        <taxon>Bacillota</taxon>
        <taxon>Clostridia</taxon>
        <taxon>Eubacteriales</taxon>
        <taxon>Syntrophomonadaceae</taxon>
        <taxon>Syntrophomonas</taxon>
    </lineage>
</organism>
<sequence>MRYLQDRKAVLRTAREIYEQKLVPGTWGNVSQKVKNESFLLITPSGMDYRLMTIEDIILLDMDANVIEGEHKPSIETQLHIHIYKSRPDVRGVVHVHSTYASAFAVANKSIPVILEETAQVIGHPVEVAPYARCGSLDLAHQAVRTLGDGQAVLLANHGLVGVGVDVEQALNVCNIAEKTAMVSLYANTLGQVKELGREDIDILRQEFSCYGQS</sequence>
<dbReference type="Pfam" id="PF00596">
    <property type="entry name" value="Aldolase_II"/>
    <property type="match status" value="1"/>
</dbReference>
<evidence type="ECO:0000256" key="2">
    <source>
        <dbReference type="ARBA" id="ARBA00023239"/>
    </source>
</evidence>
<dbReference type="AlphaFoldDB" id="A0A0E4GFB7"/>
<dbReference type="GO" id="GO:0046872">
    <property type="term" value="F:metal ion binding"/>
    <property type="evidence" value="ECO:0007669"/>
    <property type="project" value="UniProtKB-KW"/>
</dbReference>
<dbReference type="GO" id="GO:0005829">
    <property type="term" value="C:cytosol"/>
    <property type="evidence" value="ECO:0007669"/>
    <property type="project" value="TreeGrafter"/>
</dbReference>
<proteinExistence type="predicted"/>
<dbReference type="InterPro" id="IPR050197">
    <property type="entry name" value="Aldolase_class_II_sugar_metab"/>
</dbReference>
<dbReference type="SMART" id="SM01007">
    <property type="entry name" value="Aldolase_II"/>
    <property type="match status" value="1"/>
</dbReference>
<dbReference type="InterPro" id="IPR001303">
    <property type="entry name" value="Aldolase_II/adducin_N"/>
</dbReference>
<accession>A0A0E4GFB7</accession>
<gene>
    <name evidence="4" type="ORF">2514</name>
</gene>
<dbReference type="STRING" id="690567.2514"/>
<protein>
    <submittedName>
        <fullName evidence="4">Class II aldolase/adducin N-terminal</fullName>
    </submittedName>
</protein>
<dbReference type="PANTHER" id="PTHR22789">
    <property type="entry name" value="FUCULOSE PHOSPHATE ALDOLASE"/>
    <property type="match status" value="1"/>
</dbReference>